<proteinExistence type="predicted"/>
<evidence type="ECO:0000313" key="5">
    <source>
        <dbReference type="Proteomes" id="UP000829455"/>
    </source>
</evidence>
<feature type="domain" description="RiboL-PSP-HEPN" evidence="1">
    <location>
        <begin position="7"/>
        <end position="169"/>
    </location>
</feature>
<dbReference type="InterPro" id="IPR041519">
    <property type="entry name" value="HEPN_RiboL-PSP"/>
</dbReference>
<evidence type="ECO:0000259" key="1">
    <source>
        <dbReference type="Pfam" id="PF18735"/>
    </source>
</evidence>
<reference evidence="3 5" key="2">
    <citation type="submission" date="2022-03" db="EMBL/GenBank/DDBJ databases">
        <title>Genome sequencing of Neisseria macacae.</title>
        <authorList>
            <person name="Baek M.-G."/>
        </authorList>
    </citation>
    <scope>NUCLEOTIDE SEQUENCE [LARGE SCALE GENOMIC DNA]</scope>
    <source>
        <strain evidence="3 5">ATCC 33926</strain>
    </source>
</reference>
<organism evidence="2 4">
    <name type="scientific">Neisseria macacae ATCC 33926</name>
    <dbReference type="NCBI Taxonomy" id="997348"/>
    <lineage>
        <taxon>Bacteria</taxon>
        <taxon>Pseudomonadati</taxon>
        <taxon>Pseudomonadota</taxon>
        <taxon>Betaproteobacteria</taxon>
        <taxon>Neisseriales</taxon>
        <taxon>Neisseriaceae</taxon>
        <taxon>Neisseria</taxon>
    </lineage>
</organism>
<name>A0AA36UIP0_9NEIS</name>
<sequence length="175" mass="21195">MKDIIDRIYEDHKELKKFLEDNKEISLSVSTDEIYRKTLLLAISSYFEDRITNCVLEYVQEQTHEKHIISELVRNKFISRQYHTWFRWEEKNINSFLRIFGESFKKYATGKIKDEDLEESIKKFLELGLDRNRLVHQNFAAFSLEKTSDELYSSYKEAIKIIDRLPKLFREFNHI</sequence>
<dbReference type="EMBL" id="CP094241">
    <property type="protein sequence ID" value="UNV86169.1"/>
    <property type="molecule type" value="Genomic_DNA"/>
</dbReference>
<protein>
    <submittedName>
        <fullName evidence="3">HEPN domain-containing protein</fullName>
    </submittedName>
</protein>
<dbReference type="Proteomes" id="UP000829455">
    <property type="component" value="Chromosome"/>
</dbReference>
<accession>A0AA36UIP0</accession>
<dbReference type="EMBL" id="AFQE01000082">
    <property type="protein sequence ID" value="EGQ76683.1"/>
    <property type="molecule type" value="Genomic_DNA"/>
</dbReference>
<evidence type="ECO:0000313" key="3">
    <source>
        <dbReference type="EMBL" id="UNV86169.1"/>
    </source>
</evidence>
<dbReference type="Pfam" id="PF18735">
    <property type="entry name" value="HEPN_RiboL-PSP"/>
    <property type="match status" value="1"/>
</dbReference>
<dbReference type="AlphaFoldDB" id="A0AA36UIP0"/>
<evidence type="ECO:0000313" key="2">
    <source>
        <dbReference type="EMBL" id="EGQ76683.1"/>
    </source>
</evidence>
<evidence type="ECO:0000313" key="4">
    <source>
        <dbReference type="Proteomes" id="UP000004982"/>
    </source>
</evidence>
<reference evidence="2 4" key="1">
    <citation type="submission" date="2011-05" db="EMBL/GenBank/DDBJ databases">
        <authorList>
            <person name="Muzny D."/>
            <person name="Qin X."/>
            <person name="Deng J."/>
            <person name="Jiang H."/>
            <person name="Liu Y."/>
            <person name="Qu J."/>
            <person name="Song X.-Z."/>
            <person name="Zhang L."/>
            <person name="Thornton R."/>
            <person name="Coyle M."/>
            <person name="Francisco L."/>
            <person name="Jackson L."/>
            <person name="Javaid M."/>
            <person name="Korchina V."/>
            <person name="Kovar C."/>
            <person name="Mata R."/>
            <person name="Mathew T."/>
            <person name="Ngo R."/>
            <person name="Nguyen L."/>
            <person name="Nguyen N."/>
            <person name="Okwuonu G."/>
            <person name="Ongeri F."/>
            <person name="Pham C."/>
            <person name="Simmons D."/>
            <person name="Wilczek-Boney K."/>
            <person name="Hale W."/>
            <person name="Jakkamsetti A."/>
            <person name="Pham P."/>
            <person name="Ruth R."/>
            <person name="San Lucas F."/>
            <person name="Warren J."/>
            <person name="Zhang J."/>
            <person name="Zhao Z."/>
            <person name="Zhou C."/>
            <person name="Zhu D."/>
            <person name="Lee S."/>
            <person name="Bess C."/>
            <person name="Blankenburg K."/>
            <person name="Forbes L."/>
            <person name="Fu Q."/>
            <person name="Gubbala S."/>
            <person name="Hirani K."/>
            <person name="Jayaseelan J.C."/>
            <person name="Lara F."/>
            <person name="Munidasa M."/>
            <person name="Palculict T."/>
            <person name="Patil S."/>
            <person name="Pu L.-L."/>
            <person name="Saada N."/>
            <person name="Tang L."/>
            <person name="Weissenberger G."/>
            <person name="Zhu Y."/>
            <person name="Hemphill L."/>
            <person name="Shang Y."/>
            <person name="Youmans B."/>
            <person name="Ayvaz T."/>
            <person name="Ross M."/>
            <person name="Santibanez J."/>
            <person name="Aqrawi P."/>
            <person name="Gross S."/>
            <person name="Joshi V."/>
            <person name="Fowler G."/>
            <person name="Nazareth L."/>
            <person name="Reid J."/>
            <person name="Worley K."/>
            <person name="Petrosino J."/>
            <person name="Highlander S."/>
            <person name="Gibbs R."/>
        </authorList>
    </citation>
    <scope>NUCLEOTIDE SEQUENCE [LARGE SCALE GENOMIC DNA]</scope>
    <source>
        <strain evidence="2 4">ATCC 33926</strain>
    </source>
</reference>
<keyword evidence="5" id="KW-1185">Reference proteome</keyword>
<dbReference type="Proteomes" id="UP000004982">
    <property type="component" value="Unassembled WGS sequence"/>
</dbReference>
<dbReference type="RefSeq" id="WP_003766999.1">
    <property type="nucleotide sequence ID" value="NZ_CP094241.1"/>
</dbReference>
<gene>
    <name evidence="2" type="ORF">HMPREF9418_1702</name>
    <name evidence="3" type="ORF">MON40_06725</name>
</gene>